<dbReference type="HAMAP" id="MF_00041">
    <property type="entry name" value="Cys_tRNA_synth"/>
    <property type="match status" value="1"/>
</dbReference>
<evidence type="ECO:0000256" key="9">
    <source>
        <dbReference type="ARBA" id="ARBA00023146"/>
    </source>
</evidence>
<evidence type="ECO:0000256" key="3">
    <source>
        <dbReference type="ARBA" id="ARBA00022598"/>
    </source>
</evidence>
<keyword evidence="9 13" id="KW-0030">Aminoacyl-tRNA synthetase</keyword>
<proteinExistence type="inferred from homology"/>
<keyword evidence="6" id="KW-0862">Zinc</keyword>
<dbReference type="GO" id="GO:0046872">
    <property type="term" value="F:metal ion binding"/>
    <property type="evidence" value="ECO:0007669"/>
    <property type="project" value="UniProtKB-KW"/>
</dbReference>
<keyword evidence="7" id="KW-0067">ATP-binding</keyword>
<keyword evidence="3 13" id="KW-0436">Ligase</keyword>
<dbReference type="InterPro" id="IPR015803">
    <property type="entry name" value="Cys-tRNA-ligase"/>
</dbReference>
<dbReference type="OrthoDB" id="438179at2759"/>
<dbReference type="EC" id="6.1.1.16" evidence="2"/>
<dbReference type="InterPro" id="IPR024909">
    <property type="entry name" value="Cys-tRNA/MSH_ligase"/>
</dbReference>
<keyword evidence="14" id="KW-1185">Reference proteome</keyword>
<dbReference type="GO" id="GO:0005524">
    <property type="term" value="F:ATP binding"/>
    <property type="evidence" value="ECO:0007669"/>
    <property type="project" value="UniProtKB-KW"/>
</dbReference>
<keyword evidence="4" id="KW-0479">Metal-binding</keyword>
<dbReference type="EMBL" id="KB454490">
    <property type="protein sequence ID" value="EME31776.1"/>
    <property type="molecule type" value="Genomic_DNA"/>
</dbReference>
<evidence type="ECO:0000256" key="6">
    <source>
        <dbReference type="ARBA" id="ARBA00022833"/>
    </source>
</evidence>
<dbReference type="GO" id="GO:0006423">
    <property type="term" value="P:cysteinyl-tRNA aminoacylation"/>
    <property type="evidence" value="ECO:0007669"/>
    <property type="project" value="InterPro"/>
</dbReference>
<reference evidence="14" key="1">
    <citation type="journal article" date="2013" name="Science">
        <title>Gene transfer from bacteria and archaea facilitated evolution of an extremophilic eukaryote.</title>
        <authorList>
            <person name="Schonknecht G."/>
            <person name="Chen W.H."/>
            <person name="Ternes C.M."/>
            <person name="Barbier G.G."/>
            <person name="Shrestha R.P."/>
            <person name="Stanke M."/>
            <person name="Brautigam A."/>
            <person name="Baker B.J."/>
            <person name="Banfield J.F."/>
            <person name="Garavito R.M."/>
            <person name="Carr K."/>
            <person name="Wilkerson C."/>
            <person name="Rensing S.A."/>
            <person name="Gagneul D."/>
            <person name="Dickenson N.E."/>
            <person name="Oesterhelt C."/>
            <person name="Lercher M.J."/>
            <person name="Weber A.P."/>
        </authorList>
    </citation>
    <scope>NUCLEOTIDE SEQUENCE [LARGE SCALE GENOMIC DNA]</scope>
    <source>
        <strain evidence="14">074W</strain>
    </source>
</reference>
<evidence type="ECO:0000256" key="2">
    <source>
        <dbReference type="ARBA" id="ARBA00012832"/>
    </source>
</evidence>
<dbReference type="RefSeq" id="XP_005708296.1">
    <property type="nucleotide sequence ID" value="XM_005708239.1"/>
</dbReference>
<dbReference type="InterPro" id="IPR014729">
    <property type="entry name" value="Rossmann-like_a/b/a_fold"/>
</dbReference>
<dbReference type="GO" id="GO:0004817">
    <property type="term" value="F:cysteine-tRNA ligase activity"/>
    <property type="evidence" value="ECO:0007669"/>
    <property type="project" value="UniProtKB-EC"/>
</dbReference>
<dbReference type="NCBIfam" id="TIGR00435">
    <property type="entry name" value="cysS"/>
    <property type="match status" value="1"/>
</dbReference>
<dbReference type="Gene3D" id="3.40.50.620">
    <property type="entry name" value="HUPs"/>
    <property type="match status" value="1"/>
</dbReference>
<dbReference type="GeneID" id="17090407"/>
<sequence length="809" mass="94635">MSSLVIRNSLTKNKEPFRPWKEDSKLVTCYICGPTVYDSAHVGHARNYLSFDTIRRILEGYFGYEVELQMNVTDVDDKIIKKSKELKEDFRVISGRYEQEFWEDLDKLNCIFPTYVSRVTDYIPEIITFIERLVERGYAYEAEGSVYFDVQTFTQAGFKYGQLEPTSVGDTERLMEGEGSWASQQARLEKKSAGDFALWKKSQVDEPGWQSPWGYGRPGWHVECSAMASCIFGSHLDMHCGGEDLRFPHHENEIAQSEAYFEKDGWVKFFLHSGHLHIEGLKMSKSLKNFITIRSILERYTARQLRLFILQHHYTARMNYSEQGMQEAVNVERFFAEFFRNFFALEREWKKKTKMCRGQKYGENGLSSEFRKRKEEIHQALCDDFDTPLVIRSLQALVKTTNLYIQSETIEDIDSTLMTNIVRYITKILTILGLGRPSSEELGFGNEVPLQKYSNQEFVYGLIDIFVDSRDTIRGLLIPLLKQWQKGTALIEKDFSSWSVDRMFVCILIRTVIFLFRIVHFFSEELDACFESFQEKLWLLKDNEDLQAESRKLFATFMSQGSRETEQCLDKLLNLLVKHLESLLTTETQISQSSRVVSGLYCIKTVVFQSFESIFNLLDKLSVVKVSQDDLKSFLSYFSQFLETNDGSEAKQQLLVAAAKCLLRPYLQPTKCILEELDNIRDKKLIEYGIRIEDSSKGSRWKMEDPEELKKEMVAKEQQESAKLEEKKRKQEEAQKRLLEELDRGRVPPHEMFRQGNWQGHFSKYDADGIPTHDIENNEIPKSQRKKLMKEYEKQRKLHENYLRSLNKF</sequence>
<dbReference type="SUPFAM" id="SSF52374">
    <property type="entry name" value="Nucleotidylyl transferase"/>
    <property type="match status" value="1"/>
</dbReference>
<dbReference type="PANTHER" id="PTHR10890">
    <property type="entry name" value="CYSTEINYL-TRNA SYNTHETASE"/>
    <property type="match status" value="1"/>
</dbReference>
<accession>M2W7I2</accession>
<dbReference type="Gramene" id="EME31776">
    <property type="protein sequence ID" value="EME31776"/>
    <property type="gene ID" value="Gasu_11490"/>
</dbReference>
<evidence type="ECO:0000256" key="11">
    <source>
        <dbReference type="SAM" id="Coils"/>
    </source>
</evidence>
<gene>
    <name evidence="13" type="ORF">Gasu_11490</name>
</gene>
<feature type="domain" description="tRNA synthetases class I catalytic" evidence="12">
    <location>
        <begin position="24"/>
        <end position="329"/>
    </location>
</feature>
<evidence type="ECO:0000313" key="13">
    <source>
        <dbReference type="EMBL" id="EME31776.1"/>
    </source>
</evidence>
<dbReference type="InterPro" id="IPR032678">
    <property type="entry name" value="tRNA-synt_1_cat_dom"/>
</dbReference>
<dbReference type="STRING" id="130081.M2W7I2"/>
<dbReference type="eggNOG" id="KOG2007">
    <property type="taxonomic scope" value="Eukaryota"/>
</dbReference>
<dbReference type="CDD" id="cd00672">
    <property type="entry name" value="CysRS_core"/>
    <property type="match status" value="1"/>
</dbReference>
<dbReference type="PRINTS" id="PR00983">
    <property type="entry name" value="TRNASYNTHCYS"/>
</dbReference>
<dbReference type="PANTHER" id="PTHR10890:SF3">
    <property type="entry name" value="CYSTEINE--TRNA LIGASE, CYTOPLASMIC"/>
    <property type="match status" value="1"/>
</dbReference>
<keyword evidence="11" id="KW-0175">Coiled coil</keyword>
<organism evidence="13 14">
    <name type="scientific">Galdieria sulphuraria</name>
    <name type="common">Red alga</name>
    <dbReference type="NCBI Taxonomy" id="130081"/>
    <lineage>
        <taxon>Eukaryota</taxon>
        <taxon>Rhodophyta</taxon>
        <taxon>Bangiophyceae</taxon>
        <taxon>Galdieriales</taxon>
        <taxon>Galdieriaceae</taxon>
        <taxon>Galdieria</taxon>
    </lineage>
</organism>
<keyword evidence="8" id="KW-0648">Protein biosynthesis</keyword>
<protein>
    <recommendedName>
        <fullName evidence="2">cysteine--tRNA ligase</fullName>
        <ecNumber evidence="2">6.1.1.16</ecNumber>
    </recommendedName>
    <alternativeName>
        <fullName evidence="10">Cysteinyl-tRNA synthetase</fullName>
    </alternativeName>
</protein>
<evidence type="ECO:0000256" key="10">
    <source>
        <dbReference type="ARBA" id="ARBA00031499"/>
    </source>
</evidence>
<dbReference type="FunFam" id="3.40.50.620:FF:000027">
    <property type="entry name" value="Cysteine--tRNA ligase, cytoplasmic"/>
    <property type="match status" value="1"/>
</dbReference>
<evidence type="ECO:0000256" key="8">
    <source>
        <dbReference type="ARBA" id="ARBA00022917"/>
    </source>
</evidence>
<dbReference type="Gene3D" id="1.20.120.1910">
    <property type="entry name" value="Cysteine-tRNA ligase, C-terminal anti-codon recognition domain"/>
    <property type="match status" value="1"/>
</dbReference>
<evidence type="ECO:0000259" key="12">
    <source>
        <dbReference type="Pfam" id="PF01406"/>
    </source>
</evidence>
<evidence type="ECO:0000256" key="7">
    <source>
        <dbReference type="ARBA" id="ARBA00022840"/>
    </source>
</evidence>
<evidence type="ECO:0000256" key="5">
    <source>
        <dbReference type="ARBA" id="ARBA00022741"/>
    </source>
</evidence>
<evidence type="ECO:0000313" key="14">
    <source>
        <dbReference type="Proteomes" id="UP000030680"/>
    </source>
</evidence>
<dbReference type="InterPro" id="IPR009080">
    <property type="entry name" value="tRNAsynth_Ia_anticodon-bd"/>
</dbReference>
<dbReference type="Pfam" id="PF01406">
    <property type="entry name" value="tRNA-synt_1e"/>
    <property type="match status" value="1"/>
</dbReference>
<dbReference type="GO" id="GO:0005737">
    <property type="term" value="C:cytoplasm"/>
    <property type="evidence" value="ECO:0007669"/>
    <property type="project" value="TreeGrafter"/>
</dbReference>
<evidence type="ECO:0000256" key="4">
    <source>
        <dbReference type="ARBA" id="ARBA00022723"/>
    </source>
</evidence>
<name>M2W7I2_GALSU</name>
<dbReference type="AlphaFoldDB" id="M2W7I2"/>
<dbReference type="KEGG" id="gsl:Gasu_11490"/>
<evidence type="ECO:0000256" key="1">
    <source>
        <dbReference type="ARBA" id="ARBA00001947"/>
    </source>
</evidence>
<keyword evidence="5" id="KW-0547">Nucleotide-binding</keyword>
<comment type="cofactor">
    <cofactor evidence="1">
        <name>Zn(2+)</name>
        <dbReference type="ChEBI" id="CHEBI:29105"/>
    </cofactor>
</comment>
<dbReference type="SUPFAM" id="SSF47323">
    <property type="entry name" value="Anticodon-binding domain of a subclass of class I aminoacyl-tRNA synthetases"/>
    <property type="match status" value="1"/>
</dbReference>
<dbReference type="Proteomes" id="UP000030680">
    <property type="component" value="Unassembled WGS sequence"/>
</dbReference>
<feature type="coiled-coil region" evidence="11">
    <location>
        <begin position="707"/>
        <end position="744"/>
    </location>
</feature>